<reference evidence="3" key="3">
    <citation type="submission" date="2018-08" db="UniProtKB">
        <authorList>
            <consortium name="EnsemblPlants"/>
        </authorList>
    </citation>
    <scope>IDENTIFICATION</scope>
    <source>
        <strain evidence="3">cv. Bd21</strain>
    </source>
</reference>
<feature type="compositionally biased region" description="Gly residues" evidence="1">
    <location>
        <begin position="187"/>
        <end position="197"/>
    </location>
</feature>
<accession>A0A2K2D0V6</accession>
<protein>
    <submittedName>
        <fullName evidence="2 3">Uncharacterized protein</fullName>
    </submittedName>
</protein>
<sequence>MTNLISCRRCCCPEVTLSTAVAFSGSLPAPTTSTGRPGPASHHPVTLGVAASGGSKSRRLLPRPQGHSSRSSRPAQPPAAIVGKRLQAPPRAAHRCRPTTPAATPSRRRHAPDPPHHHAVACARDSAPRIWLHAREGQGTRENRGMGIPGGDGIGRNQFGGGRDGGSTVGCWRSGRIGRKSGEGEGDQGVGPSGDGEGASILHVPGAAP</sequence>
<dbReference type="EMBL" id="CM000882">
    <property type="protein sequence ID" value="PNT67913.1"/>
    <property type="molecule type" value="Genomic_DNA"/>
</dbReference>
<evidence type="ECO:0000256" key="1">
    <source>
        <dbReference type="SAM" id="MobiDB-lite"/>
    </source>
</evidence>
<feature type="region of interest" description="Disordered" evidence="1">
    <location>
        <begin position="140"/>
        <end position="209"/>
    </location>
</feature>
<feature type="compositionally biased region" description="Gly residues" evidence="1">
    <location>
        <begin position="147"/>
        <end position="168"/>
    </location>
</feature>
<feature type="region of interest" description="Disordered" evidence="1">
    <location>
        <begin position="25"/>
        <end position="118"/>
    </location>
</feature>
<organism evidence="2">
    <name type="scientific">Brachypodium distachyon</name>
    <name type="common">Purple false brome</name>
    <name type="synonym">Trachynia distachya</name>
    <dbReference type="NCBI Taxonomy" id="15368"/>
    <lineage>
        <taxon>Eukaryota</taxon>
        <taxon>Viridiplantae</taxon>
        <taxon>Streptophyta</taxon>
        <taxon>Embryophyta</taxon>
        <taxon>Tracheophyta</taxon>
        <taxon>Spermatophyta</taxon>
        <taxon>Magnoliopsida</taxon>
        <taxon>Liliopsida</taxon>
        <taxon>Poales</taxon>
        <taxon>Poaceae</taxon>
        <taxon>BOP clade</taxon>
        <taxon>Pooideae</taxon>
        <taxon>Stipodae</taxon>
        <taxon>Brachypodieae</taxon>
        <taxon>Brachypodium</taxon>
    </lineage>
</organism>
<dbReference type="Proteomes" id="UP000008810">
    <property type="component" value="Chromosome 3"/>
</dbReference>
<reference evidence="2 3" key="1">
    <citation type="journal article" date="2010" name="Nature">
        <title>Genome sequencing and analysis of the model grass Brachypodium distachyon.</title>
        <authorList>
            <consortium name="International Brachypodium Initiative"/>
        </authorList>
    </citation>
    <scope>NUCLEOTIDE SEQUENCE [LARGE SCALE GENOMIC DNA]</scope>
    <source>
        <strain evidence="2 3">Bd21</strain>
    </source>
</reference>
<dbReference type="Gramene" id="PNT67913">
    <property type="protein sequence ID" value="PNT67913"/>
    <property type="gene ID" value="BRADI_3g33626v3"/>
</dbReference>
<evidence type="ECO:0000313" key="4">
    <source>
        <dbReference type="Proteomes" id="UP000008810"/>
    </source>
</evidence>
<dbReference type="AlphaFoldDB" id="A0A2K2D0V6"/>
<reference evidence="2" key="2">
    <citation type="submission" date="2017-06" db="EMBL/GenBank/DDBJ databases">
        <title>WGS assembly of Brachypodium distachyon.</title>
        <authorList>
            <consortium name="The International Brachypodium Initiative"/>
            <person name="Lucas S."/>
            <person name="Harmon-Smith M."/>
            <person name="Lail K."/>
            <person name="Tice H."/>
            <person name="Grimwood J."/>
            <person name="Bruce D."/>
            <person name="Barry K."/>
            <person name="Shu S."/>
            <person name="Lindquist E."/>
            <person name="Wang M."/>
            <person name="Pitluck S."/>
            <person name="Vogel J.P."/>
            <person name="Garvin D.F."/>
            <person name="Mockler T.C."/>
            <person name="Schmutz J."/>
            <person name="Rokhsar D."/>
            <person name="Bevan M.W."/>
        </authorList>
    </citation>
    <scope>NUCLEOTIDE SEQUENCE</scope>
    <source>
        <strain evidence="2">Bd21</strain>
    </source>
</reference>
<evidence type="ECO:0000313" key="3">
    <source>
        <dbReference type="EnsemblPlants" id="PNT67913"/>
    </source>
</evidence>
<gene>
    <name evidence="2" type="ORF">BRADI_3g33626v3</name>
</gene>
<dbReference type="EnsemblPlants" id="PNT67913">
    <property type="protein sequence ID" value="PNT67913"/>
    <property type="gene ID" value="BRADI_3g33626v3"/>
</dbReference>
<name>A0A2K2D0V6_BRADI</name>
<evidence type="ECO:0000313" key="2">
    <source>
        <dbReference type="EMBL" id="PNT67913.1"/>
    </source>
</evidence>
<proteinExistence type="predicted"/>
<keyword evidence="4" id="KW-1185">Reference proteome</keyword>
<feature type="compositionally biased region" description="Low complexity" evidence="1">
    <location>
        <begin position="68"/>
        <end position="80"/>
    </location>
</feature>
<dbReference type="ExpressionAtlas" id="A0A2K2D0V6">
    <property type="expression patterns" value="baseline"/>
</dbReference>